<dbReference type="EMBL" id="BARU01007446">
    <property type="protein sequence ID" value="GAH45238.1"/>
    <property type="molecule type" value="Genomic_DNA"/>
</dbReference>
<organism evidence="1">
    <name type="scientific">marine sediment metagenome</name>
    <dbReference type="NCBI Taxonomy" id="412755"/>
    <lineage>
        <taxon>unclassified sequences</taxon>
        <taxon>metagenomes</taxon>
        <taxon>ecological metagenomes</taxon>
    </lineage>
</organism>
<accession>X1HIU3</accession>
<name>X1HIU3_9ZZZZ</name>
<evidence type="ECO:0000313" key="1">
    <source>
        <dbReference type="EMBL" id="GAH45238.1"/>
    </source>
</evidence>
<protein>
    <submittedName>
        <fullName evidence="1">Uncharacterized protein</fullName>
    </submittedName>
</protein>
<sequence length="39" mass="4710">MPFKLFVELNIDLIVLIVFKNLYIELYTKQHLILNILFS</sequence>
<reference evidence="1" key="1">
    <citation type="journal article" date="2014" name="Front. Microbiol.">
        <title>High frequency of phylogenetically diverse reductive dehalogenase-homologous genes in deep subseafloor sedimentary metagenomes.</title>
        <authorList>
            <person name="Kawai M."/>
            <person name="Futagami T."/>
            <person name="Toyoda A."/>
            <person name="Takaki Y."/>
            <person name="Nishi S."/>
            <person name="Hori S."/>
            <person name="Arai W."/>
            <person name="Tsubouchi T."/>
            <person name="Morono Y."/>
            <person name="Uchiyama I."/>
            <person name="Ito T."/>
            <person name="Fujiyama A."/>
            <person name="Inagaki F."/>
            <person name="Takami H."/>
        </authorList>
    </citation>
    <scope>NUCLEOTIDE SEQUENCE</scope>
    <source>
        <strain evidence="1">Expedition CK06-06</strain>
    </source>
</reference>
<comment type="caution">
    <text evidence="1">The sequence shown here is derived from an EMBL/GenBank/DDBJ whole genome shotgun (WGS) entry which is preliminary data.</text>
</comment>
<dbReference type="AlphaFoldDB" id="X1HIU3"/>
<gene>
    <name evidence="1" type="ORF">S03H2_14664</name>
</gene>
<proteinExistence type="predicted"/>